<dbReference type="InterPro" id="IPR008266">
    <property type="entry name" value="Tyr_kinase_AS"/>
</dbReference>
<sequence length="545" mass="57992">MTPASDLPGEPSYGRYETLFRIAAGGMAEVYAARARGEAGFEKLVALKRMLPHLSSDERFVAMFMDEGRLAANISSPHVVSTLDLGRASDGSLYLVMELVVGVTLTTLVRNALRAGEKIPIDVAVELIAQAAHGLHDAHEATTPYGEPLHVVHRDVSPQNILIGADGRVRITDFGVARATQRSTQTTTGEIKGKLAYFSPEQCANSPLDRRSDVFSLATVAWETLTGDRLFFADNPMAIFERVSKMPIPDASSLRPEVPAPIAAVIARGLARDRDARFASAGDFERALRDAARACDVVAPSGEVSRFVRAHGGDSLAKMEARIRASHATSEAGRASAPPGETPPSHSGMVARGARTATPEDVVLHEQHTVVTPPPVEMPRPPRRASIAIWALAIAAAAGIGAWLAIAQRDPMVATPITTPPPAPSAEPPAPTIPTIAEPTPEPAVAEPPLAPSPELAAPATPRPRAPASAAAPIRPPRRPPRRARPSPLPRPPRRPASPLPRRRRALAAVACSRSISSIVTWAVTEIPRFFPDKENPWVHVPGGT</sequence>
<feature type="domain" description="Protein kinase" evidence="7">
    <location>
        <begin position="16"/>
        <end position="289"/>
    </location>
</feature>
<evidence type="ECO:0000256" key="1">
    <source>
        <dbReference type="ARBA" id="ARBA00022679"/>
    </source>
</evidence>
<evidence type="ECO:0000313" key="8">
    <source>
        <dbReference type="EMBL" id="AKF11576.1"/>
    </source>
</evidence>
<dbReference type="PANTHER" id="PTHR43289:SF6">
    <property type="entry name" value="SERINE_THREONINE-PROTEIN KINASE NEKL-3"/>
    <property type="match status" value="1"/>
</dbReference>
<dbReference type="PROSITE" id="PS50011">
    <property type="entry name" value="PROTEIN_KINASE_DOM"/>
    <property type="match status" value="1"/>
</dbReference>
<gene>
    <name evidence="8" type="ORF">DB32_008725</name>
</gene>
<dbReference type="STRING" id="927083.DB32_008725"/>
<keyword evidence="6" id="KW-0472">Membrane</keyword>
<evidence type="ECO:0000256" key="6">
    <source>
        <dbReference type="SAM" id="Phobius"/>
    </source>
</evidence>
<protein>
    <submittedName>
        <fullName evidence="8">Serine/threonine protein kinase</fullName>
    </submittedName>
</protein>
<dbReference type="Proteomes" id="UP000034883">
    <property type="component" value="Chromosome"/>
</dbReference>
<feature type="compositionally biased region" description="Pro residues" evidence="5">
    <location>
        <begin position="418"/>
        <end position="432"/>
    </location>
</feature>
<proteinExistence type="predicted"/>
<dbReference type="GO" id="GO:0005524">
    <property type="term" value="F:ATP binding"/>
    <property type="evidence" value="ECO:0007669"/>
    <property type="project" value="UniProtKB-KW"/>
</dbReference>
<evidence type="ECO:0000313" key="9">
    <source>
        <dbReference type="Proteomes" id="UP000034883"/>
    </source>
</evidence>
<dbReference type="AlphaFoldDB" id="A0A0F6YN63"/>
<keyword evidence="8" id="KW-0723">Serine/threonine-protein kinase</keyword>
<dbReference type="Pfam" id="PF00069">
    <property type="entry name" value="Pkinase"/>
    <property type="match status" value="1"/>
</dbReference>
<feature type="region of interest" description="Disordered" evidence="5">
    <location>
        <begin position="415"/>
        <end position="505"/>
    </location>
</feature>
<evidence type="ECO:0000259" key="7">
    <source>
        <dbReference type="PROSITE" id="PS50011"/>
    </source>
</evidence>
<evidence type="ECO:0000256" key="2">
    <source>
        <dbReference type="ARBA" id="ARBA00022741"/>
    </source>
</evidence>
<keyword evidence="1" id="KW-0808">Transferase</keyword>
<dbReference type="Gene3D" id="3.30.200.20">
    <property type="entry name" value="Phosphorylase Kinase, domain 1"/>
    <property type="match status" value="1"/>
</dbReference>
<keyword evidence="2" id="KW-0547">Nucleotide-binding</keyword>
<dbReference type="EMBL" id="CP011125">
    <property type="protein sequence ID" value="AKF11576.1"/>
    <property type="molecule type" value="Genomic_DNA"/>
</dbReference>
<dbReference type="CDD" id="cd14014">
    <property type="entry name" value="STKc_PknB_like"/>
    <property type="match status" value="1"/>
</dbReference>
<feature type="compositionally biased region" description="Basic residues" evidence="5">
    <location>
        <begin position="476"/>
        <end position="485"/>
    </location>
</feature>
<keyword evidence="6" id="KW-1133">Transmembrane helix</keyword>
<evidence type="ECO:0000256" key="3">
    <source>
        <dbReference type="ARBA" id="ARBA00022777"/>
    </source>
</evidence>
<dbReference type="SUPFAM" id="SSF56112">
    <property type="entry name" value="Protein kinase-like (PK-like)"/>
    <property type="match status" value="1"/>
</dbReference>
<feature type="compositionally biased region" description="Pro residues" evidence="5">
    <location>
        <begin position="487"/>
        <end position="499"/>
    </location>
</feature>
<feature type="transmembrane region" description="Helical" evidence="6">
    <location>
        <begin position="387"/>
        <end position="406"/>
    </location>
</feature>
<organism evidence="8 9">
    <name type="scientific">Sandaracinus amylolyticus</name>
    <dbReference type="NCBI Taxonomy" id="927083"/>
    <lineage>
        <taxon>Bacteria</taxon>
        <taxon>Pseudomonadati</taxon>
        <taxon>Myxococcota</taxon>
        <taxon>Polyangia</taxon>
        <taxon>Polyangiales</taxon>
        <taxon>Sandaracinaceae</taxon>
        <taxon>Sandaracinus</taxon>
    </lineage>
</organism>
<dbReference type="InterPro" id="IPR000719">
    <property type="entry name" value="Prot_kinase_dom"/>
</dbReference>
<dbReference type="Gene3D" id="1.10.510.10">
    <property type="entry name" value="Transferase(Phosphotransferase) domain 1"/>
    <property type="match status" value="1"/>
</dbReference>
<evidence type="ECO:0000256" key="4">
    <source>
        <dbReference type="ARBA" id="ARBA00022840"/>
    </source>
</evidence>
<dbReference type="PANTHER" id="PTHR43289">
    <property type="entry name" value="MITOGEN-ACTIVATED PROTEIN KINASE KINASE KINASE 20-RELATED"/>
    <property type="match status" value="1"/>
</dbReference>
<dbReference type="InterPro" id="IPR011009">
    <property type="entry name" value="Kinase-like_dom_sf"/>
</dbReference>
<dbReference type="RefSeq" id="WP_169791734.1">
    <property type="nucleotide sequence ID" value="NZ_CP011125.1"/>
</dbReference>
<keyword evidence="9" id="KW-1185">Reference proteome</keyword>
<keyword evidence="6" id="KW-0812">Transmembrane</keyword>
<evidence type="ECO:0000256" key="5">
    <source>
        <dbReference type="SAM" id="MobiDB-lite"/>
    </source>
</evidence>
<reference evidence="8 9" key="1">
    <citation type="submission" date="2015-03" db="EMBL/GenBank/DDBJ databases">
        <title>Genome assembly of Sandaracinus amylolyticus DSM 53668.</title>
        <authorList>
            <person name="Sharma G."/>
            <person name="Subramanian S."/>
        </authorList>
    </citation>
    <scope>NUCLEOTIDE SEQUENCE [LARGE SCALE GENOMIC DNA]</scope>
    <source>
        <strain evidence="8 9">DSM 53668</strain>
    </source>
</reference>
<dbReference type="GO" id="GO:0004674">
    <property type="term" value="F:protein serine/threonine kinase activity"/>
    <property type="evidence" value="ECO:0007669"/>
    <property type="project" value="UniProtKB-KW"/>
</dbReference>
<keyword evidence="3 8" id="KW-0418">Kinase</keyword>
<accession>A0A0F6YN63</accession>
<name>A0A0F6YN63_9BACT</name>
<feature type="compositionally biased region" description="Low complexity" evidence="5">
    <location>
        <begin position="433"/>
        <end position="460"/>
    </location>
</feature>
<keyword evidence="4" id="KW-0067">ATP-binding</keyword>
<dbReference type="KEGG" id="samy:DB32_008725"/>
<dbReference type="PRINTS" id="PR01217">
    <property type="entry name" value="PRICHEXTENSN"/>
</dbReference>
<feature type="region of interest" description="Disordered" evidence="5">
    <location>
        <begin position="324"/>
        <end position="356"/>
    </location>
</feature>
<dbReference type="PROSITE" id="PS00109">
    <property type="entry name" value="PROTEIN_KINASE_TYR"/>
    <property type="match status" value="1"/>
</dbReference>